<sequence length="1150" mass="128896">MNGGFYPAISTSTSKPKPPPYHSALIPPPPPPPTPPPPPSSMSQFRQNQGYRVKEGSSFSYQYVPLPPLPRNPYSSPPPPPPDSLYPHPPPPPPSPTPCPPPPSPPSSFPPPFSLLRNRYPPPFPSPSCPPPPSQPRFRLLPPSSCPPPPCQTVRFNQPAPLPVKNSNETEEERRLRKKRELEKVRRKQRLREAQNRIVEKTKKLFSGRKGHASIRSDRSIAPLVRGDMTDNRLKKQQLKYKDQVVLANFDGAPTAGSETYNKLDKTVRDAYESQVRGDDADDPTIAAFGGTVAHYTPVPAKLVLQKKIAGEEKSNNEVEHFPDASRVTVKKRPTVTAIEKEGIGAPLEERHKTYWMMAFKGIFAPIASVEYKGKVFVSGQGYVDVQLIELEELQNDATPNFVEKVLTLFYKDSSRLIHNIDHSLPFPPPSQSSFVPPPPPPQNQNPPPPPSQSRGSQYSQNWGGYGVNDGSSYTQQNYSQVHQSSNYQHPGYVPPPPATRNQYPPPPPPPADSSYPPPPPPSGQPPPPPAPMYYPSSQYSQYSQNQPLEPPPPPPPPSSPPSSAIPPPPPPSQPPSPPPPPSSVPSQNQRNESRPSVEKRRESGWRESGHGNHTTRSKQPGHSVPPLPVKKSNAPSGRVETEEERRLRKKREIEKQRHEEKNRQHLKESQNKVLQKTQMLTSGTKGHGSISASHMADRRTAPLLSGERTENRLKKPTTFLCKLKFRNELPDPTAQPKLLTLRRDPDRFTKYSITSLEKMHKPQLYVEPDLGIPLDLLDLSVYNPPKGVKIPLAPEDEELLRDDNPITPIKKDGIKKKERPTDKGVSWLVKTQYISPLSTESAKQSLTEKQAKELRETKGGRNILENLNKRDRQIQEIEASFEACKSRPIHATNRRLQPVKVQPLYPDFDRYKDPFVLANYDSAPTADSETYNKLDKTVRDACESQAVMKSFVATSSDADKPDKFLAYMVPAPNELSKDMYDENEDISYSWVREYHWDVRGDDADDPNTYVVAFGETEARYMPLPTKLVLRKKRAREGKSNEEVEHFPVPSKVTVRKRPTAAAIELKEEGVMKPSQTLASFFFPAWPFLFATKLIMSLLDPQGYTTALKGNVSSSKRTRISHEDDVGEQHNNMHDDDQDQSSGGEYYMSD</sequence>
<dbReference type="GO" id="GO:0003682">
    <property type="term" value="F:chromatin binding"/>
    <property type="evidence" value="ECO:0007669"/>
    <property type="project" value="TreeGrafter"/>
</dbReference>
<feature type="compositionally biased region" description="Basic and acidic residues" evidence="4">
    <location>
        <begin position="1120"/>
        <end position="1135"/>
    </location>
</feature>
<evidence type="ECO:0000256" key="1">
    <source>
        <dbReference type="ARBA" id="ARBA00004123"/>
    </source>
</evidence>
<evidence type="ECO:0000256" key="3">
    <source>
        <dbReference type="ARBA" id="ARBA00023242"/>
    </source>
</evidence>
<feature type="compositionally biased region" description="Pro residues" evidence="4">
    <location>
        <begin position="16"/>
        <end position="40"/>
    </location>
</feature>
<dbReference type="PRINTS" id="PR01217">
    <property type="entry name" value="PRICHEXTENSN"/>
</dbReference>
<feature type="compositionally biased region" description="Polar residues" evidence="4">
    <location>
        <begin position="672"/>
        <end position="685"/>
    </location>
</feature>
<dbReference type="Pfam" id="PF03985">
    <property type="entry name" value="Paf1"/>
    <property type="match status" value="1"/>
</dbReference>
<dbReference type="PANTHER" id="PTHR23188">
    <property type="entry name" value="RNA POLYMERASE II-ASSOCIATED FACTOR 1 HOMOLOG"/>
    <property type="match status" value="1"/>
</dbReference>
<proteinExistence type="inferred from homology"/>
<organism evidence="5 6">
    <name type="scientific">Solanum verrucosum</name>
    <dbReference type="NCBI Taxonomy" id="315347"/>
    <lineage>
        <taxon>Eukaryota</taxon>
        <taxon>Viridiplantae</taxon>
        <taxon>Streptophyta</taxon>
        <taxon>Embryophyta</taxon>
        <taxon>Tracheophyta</taxon>
        <taxon>Spermatophyta</taxon>
        <taxon>Magnoliopsida</taxon>
        <taxon>eudicotyledons</taxon>
        <taxon>Gunneridae</taxon>
        <taxon>Pentapetalae</taxon>
        <taxon>asterids</taxon>
        <taxon>lamiids</taxon>
        <taxon>Solanales</taxon>
        <taxon>Solanaceae</taxon>
        <taxon>Solanoideae</taxon>
        <taxon>Solaneae</taxon>
        <taxon>Solanum</taxon>
    </lineage>
</organism>
<feature type="compositionally biased region" description="Basic and acidic residues" evidence="4">
    <location>
        <begin position="592"/>
        <end position="611"/>
    </location>
</feature>
<evidence type="ECO:0000256" key="2">
    <source>
        <dbReference type="ARBA" id="ARBA00007560"/>
    </source>
</evidence>
<dbReference type="InterPro" id="IPR007133">
    <property type="entry name" value="RNA_pol_II-assoc_Paf1"/>
</dbReference>
<evidence type="ECO:0008006" key="7">
    <source>
        <dbReference type="Google" id="ProtNLM"/>
    </source>
</evidence>
<accession>A0AAF0QJG4</accession>
<feature type="region of interest" description="Disordered" evidence="4">
    <location>
        <begin position="422"/>
        <end position="712"/>
    </location>
</feature>
<feature type="compositionally biased region" description="Low complexity" evidence="4">
    <location>
        <begin position="534"/>
        <end position="548"/>
    </location>
</feature>
<dbReference type="InterPro" id="IPR036641">
    <property type="entry name" value="HPT_dom_sf"/>
</dbReference>
<dbReference type="PANTHER" id="PTHR23188:SF12">
    <property type="entry name" value="RNA POLYMERASE II-ASSOCIATED FACTOR 1 HOMOLOG"/>
    <property type="match status" value="1"/>
</dbReference>
<feature type="compositionally biased region" description="Polar residues" evidence="4">
    <location>
        <begin position="470"/>
        <end position="489"/>
    </location>
</feature>
<feature type="compositionally biased region" description="Pro residues" evidence="4">
    <location>
        <begin position="493"/>
        <end position="533"/>
    </location>
</feature>
<feature type="region of interest" description="Disordered" evidence="4">
    <location>
        <begin position="1"/>
        <end position="188"/>
    </location>
</feature>
<evidence type="ECO:0000313" key="5">
    <source>
        <dbReference type="EMBL" id="WMV22380.1"/>
    </source>
</evidence>
<feature type="compositionally biased region" description="Pro residues" evidence="4">
    <location>
        <begin position="65"/>
        <end position="113"/>
    </location>
</feature>
<dbReference type="GO" id="GO:0006368">
    <property type="term" value="P:transcription elongation by RNA polymerase II"/>
    <property type="evidence" value="ECO:0007669"/>
    <property type="project" value="InterPro"/>
</dbReference>
<dbReference type="Gene3D" id="1.20.120.160">
    <property type="entry name" value="HPT domain"/>
    <property type="match status" value="1"/>
</dbReference>
<comment type="similarity">
    <text evidence="2">Belongs to the PAF1 family.</text>
</comment>
<dbReference type="AlphaFoldDB" id="A0AAF0QJG4"/>
<feature type="compositionally biased region" description="Basic and acidic residues" evidence="4">
    <location>
        <begin position="640"/>
        <end position="671"/>
    </location>
</feature>
<feature type="compositionally biased region" description="Polar residues" evidence="4">
    <location>
        <begin position="612"/>
        <end position="621"/>
    </location>
</feature>
<feature type="compositionally biased region" description="Pro residues" evidence="4">
    <location>
        <begin position="549"/>
        <end position="584"/>
    </location>
</feature>
<feature type="compositionally biased region" description="Basic and acidic residues" evidence="4">
    <location>
        <begin position="172"/>
        <end position="184"/>
    </location>
</feature>
<keyword evidence="6" id="KW-1185">Reference proteome</keyword>
<feature type="compositionally biased region" description="Pro residues" evidence="4">
    <location>
        <begin position="426"/>
        <end position="452"/>
    </location>
</feature>
<feature type="compositionally biased region" description="Pro residues" evidence="4">
    <location>
        <begin position="120"/>
        <end position="135"/>
    </location>
</feature>
<dbReference type="Proteomes" id="UP001234989">
    <property type="component" value="Chromosome 3"/>
</dbReference>
<dbReference type="GO" id="GO:0016593">
    <property type="term" value="C:Cdc73/Paf1 complex"/>
    <property type="evidence" value="ECO:0007669"/>
    <property type="project" value="InterPro"/>
</dbReference>
<gene>
    <name evidence="5" type="ORF">MTR67_015765</name>
</gene>
<feature type="region of interest" description="Disordered" evidence="4">
    <location>
        <begin position="1109"/>
        <end position="1150"/>
    </location>
</feature>
<dbReference type="GO" id="GO:0000993">
    <property type="term" value="F:RNA polymerase II complex binding"/>
    <property type="evidence" value="ECO:0007669"/>
    <property type="project" value="TreeGrafter"/>
</dbReference>
<dbReference type="EMBL" id="CP133614">
    <property type="protein sequence ID" value="WMV22380.1"/>
    <property type="molecule type" value="Genomic_DNA"/>
</dbReference>
<dbReference type="GO" id="GO:0000160">
    <property type="term" value="P:phosphorelay signal transduction system"/>
    <property type="evidence" value="ECO:0007669"/>
    <property type="project" value="InterPro"/>
</dbReference>
<reference evidence="5" key="1">
    <citation type="submission" date="2023-08" db="EMBL/GenBank/DDBJ databases">
        <title>A de novo genome assembly of Solanum verrucosum Schlechtendal, a Mexican diploid species geographically isolated from the other diploid A-genome species in potato relatives.</title>
        <authorList>
            <person name="Hosaka K."/>
        </authorList>
    </citation>
    <scope>NUCLEOTIDE SEQUENCE</scope>
    <source>
        <tissue evidence="5">Young leaves</tissue>
    </source>
</reference>
<feature type="compositionally biased region" description="Polar residues" evidence="4">
    <location>
        <begin position="41"/>
        <end position="50"/>
    </location>
</feature>
<name>A0AAF0QJG4_SOLVR</name>
<keyword evidence="3" id="KW-0539">Nucleus</keyword>
<evidence type="ECO:0000256" key="4">
    <source>
        <dbReference type="SAM" id="MobiDB-lite"/>
    </source>
</evidence>
<protein>
    <recommendedName>
        <fullName evidence="7">Protein PAF1 homolog</fullName>
    </recommendedName>
</protein>
<comment type="subcellular location">
    <subcellularLocation>
        <location evidence="1">Nucleus</location>
    </subcellularLocation>
</comment>
<evidence type="ECO:0000313" key="6">
    <source>
        <dbReference type="Proteomes" id="UP001234989"/>
    </source>
</evidence>